<dbReference type="FunCoup" id="D7DUK3">
    <property type="interactions" value="182"/>
</dbReference>
<dbReference type="InterPro" id="IPR036551">
    <property type="entry name" value="Flavin_trans-like"/>
</dbReference>
<dbReference type="HAMAP" id="MF_02225">
    <property type="entry name" value="CoaBC"/>
    <property type="match status" value="1"/>
</dbReference>
<keyword evidence="7" id="KW-1185">Reference proteome</keyword>
<dbReference type="InterPro" id="IPR003382">
    <property type="entry name" value="Flavoprotein"/>
</dbReference>
<keyword evidence="3 6" id="KW-0436">Ligase</keyword>
<evidence type="ECO:0000256" key="1">
    <source>
        <dbReference type="ARBA" id="ARBA00022793"/>
    </source>
</evidence>
<dbReference type="GO" id="GO:0046872">
    <property type="term" value="F:metal ion binding"/>
    <property type="evidence" value="ECO:0007669"/>
    <property type="project" value="UniProtKB-KW"/>
</dbReference>
<proteinExistence type="inferred from homology"/>
<evidence type="ECO:0000313" key="7">
    <source>
        <dbReference type="Proteomes" id="UP000007722"/>
    </source>
</evidence>
<dbReference type="eggNOG" id="arCOG01704">
    <property type="taxonomic scope" value="Archaea"/>
</dbReference>
<comment type="catalytic activity">
    <reaction evidence="3">
        <text>(R)-4'-phosphopantothenate + L-cysteine + CTP = N-[(R)-4-phosphopantothenoyl]-L-cysteine + CMP + diphosphate + H(+)</text>
        <dbReference type="Rhea" id="RHEA:19397"/>
        <dbReference type="ChEBI" id="CHEBI:10986"/>
        <dbReference type="ChEBI" id="CHEBI:15378"/>
        <dbReference type="ChEBI" id="CHEBI:33019"/>
        <dbReference type="ChEBI" id="CHEBI:35235"/>
        <dbReference type="ChEBI" id="CHEBI:37563"/>
        <dbReference type="ChEBI" id="CHEBI:59458"/>
        <dbReference type="ChEBI" id="CHEBI:60377"/>
        <dbReference type="EC" id="6.3.2.5"/>
    </reaction>
</comment>
<dbReference type="InterPro" id="IPR007085">
    <property type="entry name" value="DNA/pantothenate-metab_flavo_C"/>
</dbReference>
<dbReference type="Pfam" id="PF04127">
    <property type="entry name" value="DFP"/>
    <property type="match status" value="1"/>
</dbReference>
<dbReference type="Pfam" id="PF02441">
    <property type="entry name" value="Flavoprotein"/>
    <property type="match status" value="1"/>
</dbReference>
<dbReference type="GO" id="GO:0015941">
    <property type="term" value="P:pantothenate catabolic process"/>
    <property type="evidence" value="ECO:0007669"/>
    <property type="project" value="InterPro"/>
</dbReference>
<accession>D7DUK3</accession>
<comment type="cofactor">
    <cofactor evidence="3">
        <name>FMN</name>
        <dbReference type="ChEBI" id="CHEBI:58210"/>
    </cofactor>
    <text evidence="3">Binds 1 FMN per subunit.</text>
</comment>
<comment type="similarity">
    <text evidence="3">In the N-terminal section; belongs to the HFCD (homo-oligomeric flavin containing Cys decarboxylase) superfamily.</text>
</comment>
<dbReference type="SUPFAM" id="SSF102645">
    <property type="entry name" value="CoaB-like"/>
    <property type="match status" value="1"/>
</dbReference>
<evidence type="ECO:0000259" key="4">
    <source>
        <dbReference type="Pfam" id="PF02441"/>
    </source>
</evidence>
<comment type="function">
    <text evidence="3">Catalyzes two sequential steps in the biosynthesis of coenzyme A. In the first step cysteine is conjugated to 4'-phosphopantothenate to form 4-phosphopantothenoylcysteine. In the second step the latter compound is decarboxylated to form 4'-phosphopantotheine.</text>
</comment>
<dbReference type="HOGENOM" id="CLU_033319_0_3_2"/>
<evidence type="ECO:0000313" key="6">
    <source>
        <dbReference type="EMBL" id="ADI36813.1"/>
    </source>
</evidence>
<dbReference type="EC" id="4.1.1.36" evidence="3"/>
<dbReference type="OrthoDB" id="10536at2157"/>
<comment type="caution">
    <text evidence="3">Lacks conserved residue(s) required for the propagation of feature annotation.</text>
</comment>
<feature type="domain" description="DNA/pantothenate metabolism flavoprotein C-terminal" evidence="5">
    <location>
        <begin position="248"/>
        <end position="455"/>
    </location>
</feature>
<dbReference type="Proteomes" id="UP000007722">
    <property type="component" value="Chromosome"/>
</dbReference>
<keyword evidence="3" id="KW-0460">Magnesium</keyword>
<dbReference type="InParanoid" id="D7DUK3"/>
<protein>
    <recommendedName>
        <fullName evidence="3">Coenzyme A biosynthesis bifunctional protein CoaBC</fullName>
    </recommendedName>
    <alternativeName>
        <fullName evidence="3">DNA/pantothenate metabolism flavoprotein</fullName>
    </alternativeName>
    <alternativeName>
        <fullName evidence="3">Phosphopantothenoylcysteine synthetase/decarboxylase</fullName>
        <shortName evidence="3">PPCS-PPCDC</shortName>
    </alternativeName>
    <domain>
        <recommendedName>
            <fullName evidence="3">Phosphopantothenoylcysteine decarboxylase</fullName>
            <shortName evidence="3">PPC decarboxylase</shortName>
            <shortName evidence="3">PPC-DC</shortName>
            <ecNumber evidence="3">4.1.1.36</ecNumber>
        </recommendedName>
        <alternativeName>
            <fullName evidence="3">CoaC</fullName>
        </alternativeName>
    </domain>
    <domain>
        <recommendedName>
            <fullName evidence="3">Phosphopantothenate--cysteine ligase</fullName>
            <ecNumber evidence="3">6.3.2.5</ecNumber>
        </recommendedName>
        <alternativeName>
            <fullName evidence="3">CoaB</fullName>
        </alternativeName>
        <alternativeName>
            <fullName evidence="3">Phosphopantothenoylcysteine synthetase</fullName>
            <shortName evidence="3">PPC synthetase</shortName>
            <shortName evidence="3">PPC-S</shortName>
        </alternativeName>
    </domain>
</protein>
<dbReference type="STRING" id="456320.Mvol_1156"/>
<dbReference type="GO" id="GO:0004632">
    <property type="term" value="F:phosphopantothenate--cysteine ligase activity"/>
    <property type="evidence" value="ECO:0007669"/>
    <property type="project" value="UniProtKB-UniRule"/>
</dbReference>
<feature type="binding site" evidence="3">
    <location>
        <position position="337"/>
    </location>
    <ligand>
        <name>CTP</name>
        <dbReference type="ChEBI" id="CHEBI:37563"/>
    </ligand>
</feature>
<organism evidence="6 7">
    <name type="scientific">Methanococcus voltae (strain ATCC BAA-1334 / A3)</name>
    <dbReference type="NCBI Taxonomy" id="456320"/>
    <lineage>
        <taxon>Archaea</taxon>
        <taxon>Methanobacteriati</taxon>
        <taxon>Methanobacteriota</taxon>
        <taxon>Methanomada group</taxon>
        <taxon>Methanococci</taxon>
        <taxon>Methanococcales</taxon>
        <taxon>Methanococcaceae</taxon>
        <taxon>Methanococcus</taxon>
    </lineage>
</organism>
<keyword evidence="3" id="KW-0288">FMN</keyword>
<dbReference type="PANTHER" id="PTHR14359:SF6">
    <property type="entry name" value="PHOSPHOPANTOTHENOYLCYSTEINE DECARBOXYLASE"/>
    <property type="match status" value="1"/>
</dbReference>
<dbReference type="Gene3D" id="3.40.50.1950">
    <property type="entry name" value="Flavin prenyltransferase-like"/>
    <property type="match status" value="1"/>
</dbReference>
<dbReference type="EC" id="6.3.2.5" evidence="3"/>
<dbReference type="GO" id="GO:0004633">
    <property type="term" value="F:phosphopantothenoylcysteine decarboxylase activity"/>
    <property type="evidence" value="ECO:0007669"/>
    <property type="project" value="UniProtKB-UniRule"/>
</dbReference>
<sequence>MYGNLIHPTKSLKYEKSKLLDGKTILVAITSSIAAIESPKLMRELIRHGADVECIYTPETEKIIGKDALIFGCGNQIYDTITGNIEHVGLYHHCDAMVIYPATANIISKINLRIADNIVSTTATMFFNKKPMVIVPAMHQNMIDTVWKHVKQLSNEDKVYITNSKMEEEKAKVLSVYEISKYVIDVFKEEAENNENNETTEKNEYSQKITNSNDFNKLEKLKTGIGLEDSKIELNPDIALKSKIKPKKDVLILGGSTVEFIDKVRVISNLSSGKTAKSLAEAFCKEGHNVKVIMGSGIDMPYYIETIKTTTADNMLKEALEYGKNADIIISCAAISDYTPVDEVNGKISSDLDEKTIKLVKTPKVIYELKKNYPDKIIIGYKAEYDLKKPELMEKALDRLYKYGIDVIIANDLSKHYFGDDYNDVLVIDKYNTNGINLKGSKQEIALKIVDYISKFL</sequence>
<feature type="binding site" evidence="3">
    <location>
        <position position="347"/>
    </location>
    <ligand>
        <name>CTP</name>
        <dbReference type="ChEBI" id="CHEBI:37563"/>
    </ligand>
</feature>
<gene>
    <name evidence="3" type="primary">coaBC</name>
    <name evidence="6" type="ordered locus">Mvol_1156</name>
</gene>
<feature type="region of interest" description="Phosphopantothenate--cysteine ligase" evidence="3">
    <location>
        <begin position="250"/>
        <end position="457"/>
    </location>
</feature>
<feature type="region of interest" description="Phosphopantothenoylcysteine decarboxylase" evidence="3">
    <location>
        <begin position="1"/>
        <end position="249"/>
    </location>
</feature>
<evidence type="ECO:0000256" key="2">
    <source>
        <dbReference type="ARBA" id="ARBA00023239"/>
    </source>
</evidence>
<dbReference type="EMBL" id="CP002057">
    <property type="protein sequence ID" value="ADI36813.1"/>
    <property type="molecule type" value="Genomic_DNA"/>
</dbReference>
<dbReference type="KEGG" id="mvo:Mvol_1156"/>
<dbReference type="SUPFAM" id="SSF52507">
    <property type="entry name" value="Homo-oligomeric flavin-containing Cys decarboxylases, HFCD"/>
    <property type="match status" value="1"/>
</dbReference>
<dbReference type="UniPathway" id="UPA00241"/>
<reference evidence="6 7" key="1">
    <citation type="submission" date="2010-05" db="EMBL/GenBank/DDBJ databases">
        <title>Complete sequence of Methanococcus voltae A3.</title>
        <authorList>
            <consortium name="US DOE Joint Genome Institute"/>
            <person name="Lucas S."/>
            <person name="Copeland A."/>
            <person name="Lapidus A."/>
            <person name="Cheng J.-F."/>
            <person name="Bruce D."/>
            <person name="Goodwin L."/>
            <person name="Pitluck S."/>
            <person name="Lowry S."/>
            <person name="Clum A."/>
            <person name="Land M."/>
            <person name="Hauser L."/>
            <person name="Kyrpides N."/>
            <person name="Mikhailova N."/>
            <person name="Whitman W.B."/>
            <person name="Woyke T."/>
        </authorList>
    </citation>
    <scope>NUCLEOTIDE SEQUENCE [LARGE SCALE GENOMIC DNA]</scope>
    <source>
        <strain evidence="7">ATCC BAA-1334 / A3</strain>
    </source>
</reference>
<dbReference type="AlphaFoldDB" id="D7DUK3"/>
<comment type="cofactor">
    <cofactor evidence="3">
        <name>Mg(2+)</name>
        <dbReference type="ChEBI" id="CHEBI:18420"/>
    </cofactor>
</comment>
<keyword evidence="3" id="KW-0479">Metal-binding</keyword>
<comment type="pathway">
    <text evidence="3">Cofactor biosynthesis; coenzyme A biosynthesis.</text>
</comment>
<evidence type="ECO:0000256" key="3">
    <source>
        <dbReference type="HAMAP-Rule" id="MF_02225"/>
    </source>
</evidence>
<keyword evidence="2 3" id="KW-0456">Lyase</keyword>
<dbReference type="InterPro" id="IPR035929">
    <property type="entry name" value="CoaB-like_sf"/>
</dbReference>
<name>D7DUK3_METV3</name>
<keyword evidence="3" id="KW-0511">Multifunctional enzyme</keyword>
<keyword evidence="1 3" id="KW-0210">Decarboxylase</keyword>
<dbReference type="Gene3D" id="3.40.50.10300">
    <property type="entry name" value="CoaB-like"/>
    <property type="match status" value="1"/>
</dbReference>
<comment type="similarity">
    <text evidence="3">In the C-terminal section; belongs to the PPC synthetase family.</text>
</comment>
<keyword evidence="3" id="KW-0285">Flavoprotein</keyword>
<dbReference type="GO" id="GO:0071513">
    <property type="term" value="C:phosphopantothenoylcysteine decarboxylase complex"/>
    <property type="evidence" value="ECO:0007669"/>
    <property type="project" value="TreeGrafter"/>
</dbReference>
<dbReference type="GO" id="GO:0015937">
    <property type="term" value="P:coenzyme A biosynthetic process"/>
    <property type="evidence" value="ECO:0007669"/>
    <property type="project" value="UniProtKB-UniRule"/>
</dbReference>
<feature type="domain" description="Flavoprotein" evidence="4">
    <location>
        <begin position="23"/>
        <end position="153"/>
    </location>
</feature>
<dbReference type="GO" id="GO:0010181">
    <property type="term" value="F:FMN binding"/>
    <property type="evidence" value="ECO:0007669"/>
    <property type="project" value="UniProtKB-UniRule"/>
</dbReference>
<evidence type="ECO:0000259" key="5">
    <source>
        <dbReference type="Pfam" id="PF04127"/>
    </source>
</evidence>
<comment type="catalytic activity">
    <reaction evidence="3">
        <text>N-[(R)-4-phosphopantothenoyl]-L-cysteine + H(+) = (R)-4'-phosphopantetheine + CO2</text>
        <dbReference type="Rhea" id="RHEA:16793"/>
        <dbReference type="ChEBI" id="CHEBI:15378"/>
        <dbReference type="ChEBI" id="CHEBI:16526"/>
        <dbReference type="ChEBI" id="CHEBI:59458"/>
        <dbReference type="ChEBI" id="CHEBI:61723"/>
        <dbReference type="EC" id="4.1.1.36"/>
    </reaction>
</comment>
<dbReference type="InterPro" id="IPR005252">
    <property type="entry name" value="CoaBC"/>
</dbReference>
<dbReference type="PANTHER" id="PTHR14359">
    <property type="entry name" value="HOMO-OLIGOMERIC FLAVIN CONTAINING CYS DECARBOXYLASE FAMILY"/>
    <property type="match status" value="1"/>
</dbReference>